<evidence type="ECO:0000256" key="6">
    <source>
        <dbReference type="SAM" id="Phobius"/>
    </source>
</evidence>
<dbReference type="SUPFAM" id="SSF81345">
    <property type="entry name" value="ABC transporter involved in vitamin B12 uptake, BtuC"/>
    <property type="match status" value="1"/>
</dbReference>
<name>A0ABD5R9E5_9EURY</name>
<feature type="transmembrane region" description="Helical" evidence="6">
    <location>
        <begin position="117"/>
        <end position="140"/>
    </location>
</feature>
<dbReference type="PANTHER" id="PTHR30477:SF0">
    <property type="entry name" value="METAL TRANSPORT SYSTEM MEMBRANE PROTEIN TM_0125-RELATED"/>
    <property type="match status" value="1"/>
</dbReference>
<dbReference type="Proteomes" id="UP001596201">
    <property type="component" value="Unassembled WGS sequence"/>
</dbReference>
<dbReference type="GO" id="GO:0016020">
    <property type="term" value="C:membrane"/>
    <property type="evidence" value="ECO:0007669"/>
    <property type="project" value="UniProtKB-SubCell"/>
</dbReference>
<comment type="similarity">
    <text evidence="2">Belongs to the ABC-3 integral membrane protein family.</text>
</comment>
<dbReference type="CDD" id="cd06550">
    <property type="entry name" value="TM_ABC_iron-siderophores_like"/>
    <property type="match status" value="1"/>
</dbReference>
<organism evidence="7 8">
    <name type="scientific">Salinirubrum litoreum</name>
    <dbReference type="NCBI Taxonomy" id="1126234"/>
    <lineage>
        <taxon>Archaea</taxon>
        <taxon>Methanobacteriati</taxon>
        <taxon>Methanobacteriota</taxon>
        <taxon>Stenosarchaea group</taxon>
        <taxon>Halobacteria</taxon>
        <taxon>Halobacteriales</taxon>
        <taxon>Haloferacaceae</taxon>
        <taxon>Salinirubrum</taxon>
    </lineage>
</organism>
<gene>
    <name evidence="7" type="ORF">ACFPJ5_06470</name>
</gene>
<dbReference type="PANTHER" id="PTHR30477">
    <property type="entry name" value="ABC-TRANSPORTER METAL-BINDING PROTEIN"/>
    <property type="match status" value="1"/>
</dbReference>
<feature type="transmembrane region" description="Helical" evidence="6">
    <location>
        <begin position="202"/>
        <end position="232"/>
    </location>
</feature>
<evidence type="ECO:0000256" key="2">
    <source>
        <dbReference type="ARBA" id="ARBA00008034"/>
    </source>
</evidence>
<dbReference type="EMBL" id="JBHSKX010000001">
    <property type="protein sequence ID" value="MFC5366578.1"/>
    <property type="molecule type" value="Genomic_DNA"/>
</dbReference>
<evidence type="ECO:0000256" key="3">
    <source>
        <dbReference type="ARBA" id="ARBA00022692"/>
    </source>
</evidence>
<keyword evidence="8" id="KW-1185">Reference proteome</keyword>
<feature type="transmembrane region" description="Helical" evidence="6">
    <location>
        <begin position="160"/>
        <end position="181"/>
    </location>
</feature>
<evidence type="ECO:0000256" key="1">
    <source>
        <dbReference type="ARBA" id="ARBA00004141"/>
    </source>
</evidence>
<reference evidence="7 8" key="1">
    <citation type="journal article" date="2019" name="Int. J. Syst. Evol. Microbiol.">
        <title>The Global Catalogue of Microorganisms (GCM) 10K type strain sequencing project: providing services to taxonomists for standard genome sequencing and annotation.</title>
        <authorList>
            <consortium name="The Broad Institute Genomics Platform"/>
            <consortium name="The Broad Institute Genome Sequencing Center for Infectious Disease"/>
            <person name="Wu L."/>
            <person name="Ma J."/>
        </authorList>
    </citation>
    <scope>NUCLEOTIDE SEQUENCE [LARGE SCALE GENOMIC DNA]</scope>
    <source>
        <strain evidence="7 8">CGMCC 1.12237</strain>
    </source>
</reference>
<evidence type="ECO:0000313" key="7">
    <source>
        <dbReference type="EMBL" id="MFC5366578.1"/>
    </source>
</evidence>
<feature type="transmembrane region" description="Helical" evidence="6">
    <location>
        <begin position="273"/>
        <end position="292"/>
    </location>
</feature>
<evidence type="ECO:0000256" key="5">
    <source>
        <dbReference type="ARBA" id="ARBA00023136"/>
    </source>
</evidence>
<accession>A0ABD5R9E5</accession>
<evidence type="ECO:0000313" key="8">
    <source>
        <dbReference type="Proteomes" id="UP001596201"/>
    </source>
</evidence>
<keyword evidence="4 6" id="KW-1133">Transmembrane helix</keyword>
<proteinExistence type="inferred from homology"/>
<keyword evidence="5 6" id="KW-0472">Membrane</keyword>
<dbReference type="Gene3D" id="1.10.3470.10">
    <property type="entry name" value="ABC transporter involved in vitamin B12 uptake, BtuC"/>
    <property type="match status" value="1"/>
</dbReference>
<dbReference type="InterPro" id="IPR001626">
    <property type="entry name" value="ABC_TroCD"/>
</dbReference>
<feature type="transmembrane region" description="Helical" evidence="6">
    <location>
        <begin position="28"/>
        <end position="50"/>
    </location>
</feature>
<protein>
    <submittedName>
        <fullName evidence="7">Metal ABC transporter permease</fullName>
    </submittedName>
</protein>
<dbReference type="Pfam" id="PF00950">
    <property type="entry name" value="ABC-3"/>
    <property type="match status" value="1"/>
</dbReference>
<sequence>MGALSAGVAGTHPPLVVGFLTEMLSYGFMRRAVIAGVCIAVVAPLVGSFLVHRRMAMIGDTLAHTAFAGVAVGLFLTSVLGVVVPPALTALAVAVVAGLVIELLSEYTDVYNDVSMAIVLSGGFALGTVLVSLTDGGIAVSIGQYLFGSLSTLTQANVELLLVLGVFVTGTVLLTYRQLVYVTFDESSAHVAGIDVPRINRLLALLTALVVVGAMQMMGVILVAAMLVVPVATATQVARSFRESVLLAVLSGLVAVLVGVTLSYAFGLAAGGTIVLVGIGLYALTTALAVVSGTR</sequence>
<feature type="transmembrane region" description="Helical" evidence="6">
    <location>
        <begin position="62"/>
        <end position="81"/>
    </location>
</feature>
<dbReference type="RefSeq" id="WP_227228080.1">
    <property type="nucleotide sequence ID" value="NZ_JAJCVJ010000001.1"/>
</dbReference>
<evidence type="ECO:0000256" key="4">
    <source>
        <dbReference type="ARBA" id="ARBA00022989"/>
    </source>
</evidence>
<keyword evidence="3 6" id="KW-0812">Transmembrane</keyword>
<dbReference type="AlphaFoldDB" id="A0ABD5R9E5"/>
<dbReference type="InterPro" id="IPR037294">
    <property type="entry name" value="ABC_BtuC-like"/>
</dbReference>
<feature type="transmembrane region" description="Helical" evidence="6">
    <location>
        <begin position="244"/>
        <end position="266"/>
    </location>
</feature>
<comment type="subcellular location">
    <subcellularLocation>
        <location evidence="1">Membrane</location>
        <topology evidence="1">Multi-pass membrane protein</topology>
    </subcellularLocation>
</comment>
<comment type="caution">
    <text evidence="7">The sequence shown here is derived from an EMBL/GenBank/DDBJ whole genome shotgun (WGS) entry which is preliminary data.</text>
</comment>